<evidence type="ECO:0000313" key="2">
    <source>
        <dbReference type="Proteomes" id="UP001241377"/>
    </source>
</evidence>
<sequence>MTFSTLSVDDILKQQEEDMQAEVERVIGVYTQEVEVEGRQHSPTSSRGGVNANDGDVPNRPRTAAEMARQKAKDKRAAKKAWKDQFGGGEEIVGTVDD</sequence>
<keyword evidence="2" id="KW-1185">Reference proteome</keyword>
<gene>
    <name evidence="1" type="ORF">QFC19_000560</name>
</gene>
<organism evidence="1 2">
    <name type="scientific">Naganishia cerealis</name>
    <dbReference type="NCBI Taxonomy" id="610337"/>
    <lineage>
        <taxon>Eukaryota</taxon>
        <taxon>Fungi</taxon>
        <taxon>Dikarya</taxon>
        <taxon>Basidiomycota</taxon>
        <taxon>Agaricomycotina</taxon>
        <taxon>Tremellomycetes</taxon>
        <taxon>Filobasidiales</taxon>
        <taxon>Filobasidiaceae</taxon>
        <taxon>Naganishia</taxon>
    </lineage>
</organism>
<comment type="caution">
    <text evidence="1">The sequence shown here is derived from an EMBL/GenBank/DDBJ whole genome shotgun (WGS) entry which is preliminary data.</text>
</comment>
<protein>
    <submittedName>
        <fullName evidence="1">Uncharacterized protein</fullName>
    </submittedName>
</protein>
<proteinExistence type="predicted"/>
<dbReference type="EMBL" id="JASBWR010000004">
    <property type="protein sequence ID" value="KAJ9112545.1"/>
    <property type="molecule type" value="Genomic_DNA"/>
</dbReference>
<name>A0ACC2WN02_9TREE</name>
<dbReference type="Proteomes" id="UP001241377">
    <property type="component" value="Unassembled WGS sequence"/>
</dbReference>
<reference evidence="1" key="1">
    <citation type="submission" date="2023-04" db="EMBL/GenBank/DDBJ databases">
        <title>Draft Genome sequencing of Naganishia species isolated from polar environments using Oxford Nanopore Technology.</title>
        <authorList>
            <person name="Leo P."/>
            <person name="Venkateswaran K."/>
        </authorList>
    </citation>
    <scope>NUCLEOTIDE SEQUENCE</scope>
    <source>
        <strain evidence="1">MNA-CCFEE 5261</strain>
    </source>
</reference>
<accession>A0ACC2WN02</accession>
<evidence type="ECO:0000313" key="1">
    <source>
        <dbReference type="EMBL" id="KAJ9112545.1"/>
    </source>
</evidence>